<dbReference type="Gene3D" id="3.90.1010.10">
    <property type="match status" value="1"/>
</dbReference>
<gene>
    <name evidence="2" type="ORF">FZC34_02705</name>
</gene>
<sequence>MNRYNEKINETFKNPKNVGSMDETDPTVGVGFVGSPGCGDVLKIYIKVDDEDRITDVKFKTFGCGSAIASSSVLTEKVIGLKLEEAKKITNKDIADELSLPPIKTHCSVLAEEAITEAIADLISKRSQQAV</sequence>
<dbReference type="FunFam" id="3.90.1010.10:FF:000013">
    <property type="entry name" value="Iron-sulfur cluster assembly enzyme ISCU, mitochondrial"/>
    <property type="match status" value="1"/>
</dbReference>
<protein>
    <submittedName>
        <fullName evidence="2">Fe-S cluster assembly scaffold IscU</fullName>
    </submittedName>
</protein>
<evidence type="ECO:0000313" key="2">
    <source>
        <dbReference type="EMBL" id="QEK38798.1"/>
    </source>
</evidence>
<keyword evidence="3" id="KW-1185">Reference proteome</keyword>
<accession>A0A5C0UFF9</accession>
<dbReference type="GO" id="GO:0005506">
    <property type="term" value="F:iron ion binding"/>
    <property type="evidence" value="ECO:0007669"/>
    <property type="project" value="InterPro"/>
</dbReference>
<dbReference type="InterPro" id="IPR002871">
    <property type="entry name" value="NIF_FeS_clus_asmbl_NifU_N"/>
</dbReference>
<dbReference type="EMBL" id="CP043316">
    <property type="protein sequence ID" value="QEK38798.1"/>
    <property type="molecule type" value="Genomic_DNA"/>
</dbReference>
<dbReference type="Pfam" id="PF01592">
    <property type="entry name" value="NifU_N"/>
    <property type="match status" value="1"/>
</dbReference>
<dbReference type="GO" id="GO:0016226">
    <property type="term" value="P:iron-sulfur cluster assembly"/>
    <property type="evidence" value="ECO:0007669"/>
    <property type="project" value="InterPro"/>
</dbReference>
<dbReference type="PANTHER" id="PTHR10093">
    <property type="entry name" value="IRON-SULFUR CLUSTER ASSEMBLY ENZYME NIFU HOMOLOG"/>
    <property type="match status" value="1"/>
</dbReference>
<dbReference type="AlphaFoldDB" id="A0A5C0UFF9"/>
<evidence type="ECO:0000259" key="1">
    <source>
        <dbReference type="Pfam" id="PF01592"/>
    </source>
</evidence>
<dbReference type="GO" id="GO:0051536">
    <property type="term" value="F:iron-sulfur cluster binding"/>
    <property type="evidence" value="ECO:0007669"/>
    <property type="project" value="InterPro"/>
</dbReference>
<dbReference type="RefSeq" id="WP_148971919.1">
    <property type="nucleotide sequence ID" value="NZ_CP043316.1"/>
</dbReference>
<name>A0A5C0UFF9_9PROT</name>
<proteinExistence type="predicted"/>
<reference evidence="2 3" key="1">
    <citation type="submission" date="2019-08" db="EMBL/GenBank/DDBJ databases">
        <title>Highly reduced genomes of protist endosymbionts show evolutionary convergence.</title>
        <authorList>
            <person name="George E."/>
            <person name="Husnik F."/>
            <person name="Tashyreva D."/>
            <person name="Prokopchuk G."/>
            <person name="Horak A."/>
            <person name="Kwong W.K."/>
            <person name="Lukes J."/>
            <person name="Keeling P.J."/>
        </authorList>
    </citation>
    <scope>NUCLEOTIDE SEQUENCE [LARGE SCALE GENOMIC DNA]</scope>
    <source>
        <strain evidence="2">1604LC</strain>
    </source>
</reference>
<dbReference type="SUPFAM" id="SSF82649">
    <property type="entry name" value="SufE/NifU"/>
    <property type="match status" value="1"/>
</dbReference>
<dbReference type="KEGG" id="cpri:FZC34_02705"/>
<feature type="domain" description="NIF system FeS cluster assembly NifU N-terminal" evidence="1">
    <location>
        <begin position="4"/>
        <end position="126"/>
    </location>
</feature>
<evidence type="ECO:0000313" key="3">
    <source>
        <dbReference type="Proteomes" id="UP000325004"/>
    </source>
</evidence>
<organism evidence="2 3">
    <name type="scientific">Candidatus Cytomitobacter primus</name>
    <dbReference type="NCBI Taxonomy" id="2066024"/>
    <lineage>
        <taxon>Bacteria</taxon>
        <taxon>Pseudomonadati</taxon>
        <taxon>Pseudomonadota</taxon>
        <taxon>Alphaproteobacteria</taxon>
        <taxon>Holosporales</taxon>
        <taxon>Holosporaceae</taxon>
        <taxon>Candidatus Cytomitobacter</taxon>
    </lineage>
</organism>
<dbReference type="Proteomes" id="UP000325004">
    <property type="component" value="Chromosome"/>
</dbReference>
<dbReference type="OrthoDB" id="9808097at2"/>
<dbReference type="CDD" id="cd06664">
    <property type="entry name" value="IscU_like"/>
    <property type="match status" value="1"/>
</dbReference>